<reference evidence="2 3" key="1">
    <citation type="journal article" date="2021" name="Environ. Microbiol.">
        <title>Genetic insights into the dark matter of the mammalian gut microbiota through targeted genome reconstruction.</title>
        <authorList>
            <person name="Lugli G.A."/>
            <person name="Alessandri G."/>
            <person name="Milani C."/>
            <person name="Viappiani A."/>
            <person name="Fontana F."/>
            <person name="Tarracchini C."/>
            <person name="Mancabelli L."/>
            <person name="Argentini C."/>
            <person name="Ruiz L."/>
            <person name="Margolles A."/>
            <person name="van Sinderen D."/>
            <person name="Turroni F."/>
            <person name="Ventura M."/>
        </authorList>
    </citation>
    <scope>NUCLEOTIDE SEQUENCE [LARGE SCALE GENOMIC DNA]</scope>
    <source>
        <strain evidence="2 3">MA2</strain>
    </source>
</reference>
<keyword evidence="2" id="KW-0238">DNA-binding</keyword>
<dbReference type="Pfam" id="PF22513">
    <property type="entry name" value="FitA-like_RHH"/>
    <property type="match status" value="1"/>
</dbReference>
<name>A0ABS5UQW0_9BIFI</name>
<dbReference type="InterPro" id="IPR013321">
    <property type="entry name" value="Arc_rbn_hlx_hlx"/>
</dbReference>
<dbReference type="SUPFAM" id="SSF47598">
    <property type="entry name" value="Ribbon-helix-helix"/>
    <property type="match status" value="1"/>
</dbReference>
<sequence>MPTTTQSRRGRTNTLTVRRLSDECVSTLKRAAKANNRSMESEVRSILEEFTAEWIIQCELKHANFFSEVRRFMEEEGIEGFDESEFMLPERGIDDGRPTVEFDAA</sequence>
<evidence type="ECO:0000313" key="2">
    <source>
        <dbReference type="EMBL" id="MBT1173245.1"/>
    </source>
</evidence>
<evidence type="ECO:0000259" key="1">
    <source>
        <dbReference type="Pfam" id="PF22513"/>
    </source>
</evidence>
<evidence type="ECO:0000313" key="3">
    <source>
        <dbReference type="Proteomes" id="UP000773064"/>
    </source>
</evidence>
<comment type="caution">
    <text evidence="2">The sequence shown here is derived from an EMBL/GenBank/DDBJ whole genome shotgun (WGS) entry which is preliminary data.</text>
</comment>
<protein>
    <submittedName>
        <fullName evidence="2">DNA-binding protein</fullName>
    </submittedName>
</protein>
<dbReference type="Proteomes" id="UP000773064">
    <property type="component" value="Unassembled WGS sequence"/>
</dbReference>
<feature type="domain" description="Antitoxin FitA-like ribbon-helix-helix" evidence="1">
    <location>
        <begin position="14"/>
        <end position="49"/>
    </location>
</feature>
<dbReference type="InterPro" id="IPR010985">
    <property type="entry name" value="Ribbon_hlx_hlx"/>
</dbReference>
<accession>A0ABS5UQW0</accession>
<dbReference type="Gene3D" id="1.10.1220.10">
    <property type="entry name" value="Met repressor-like"/>
    <property type="match status" value="1"/>
</dbReference>
<organism evidence="2 3">
    <name type="scientific">Bifidobacterium santillanense</name>
    <dbReference type="NCBI Taxonomy" id="2809028"/>
    <lineage>
        <taxon>Bacteria</taxon>
        <taxon>Bacillati</taxon>
        <taxon>Actinomycetota</taxon>
        <taxon>Actinomycetes</taxon>
        <taxon>Bifidobacteriales</taxon>
        <taxon>Bifidobacteriaceae</taxon>
        <taxon>Bifidobacterium</taxon>
    </lineage>
</organism>
<dbReference type="InterPro" id="IPR053853">
    <property type="entry name" value="FitA-like_RHH"/>
</dbReference>
<keyword evidence="3" id="KW-1185">Reference proteome</keyword>
<gene>
    <name evidence="2" type="ORF">JS528_07760</name>
</gene>
<dbReference type="RefSeq" id="WP_214358505.1">
    <property type="nucleotide sequence ID" value="NZ_JAFEJS010000007.1"/>
</dbReference>
<dbReference type="EMBL" id="JAFEJS010000007">
    <property type="protein sequence ID" value="MBT1173245.1"/>
    <property type="molecule type" value="Genomic_DNA"/>
</dbReference>
<dbReference type="GO" id="GO:0003677">
    <property type="term" value="F:DNA binding"/>
    <property type="evidence" value="ECO:0007669"/>
    <property type="project" value="UniProtKB-KW"/>
</dbReference>
<proteinExistence type="predicted"/>